<keyword evidence="4" id="KW-0256">Endoplasmic reticulum</keyword>
<evidence type="ECO:0000256" key="1">
    <source>
        <dbReference type="ARBA" id="ARBA00001962"/>
    </source>
</evidence>
<dbReference type="InterPro" id="IPR051689">
    <property type="entry name" value="Sterol_desaturase/TMEM195"/>
</dbReference>
<protein>
    <recommendedName>
        <fullName evidence="12">Alkylglycerol monooxygenase</fullName>
        <ecNumber evidence="11">1.14.16.5</ecNumber>
    </recommendedName>
</protein>
<feature type="transmembrane region" description="Helical" evidence="14">
    <location>
        <begin position="359"/>
        <end position="379"/>
    </location>
</feature>
<reference evidence="17 18" key="1">
    <citation type="journal article" date="2024" name="BMC Genomics">
        <title>Genome assembly of redclaw crayfish (Cherax quadricarinatus) provides insights into its immune adaptation and hypoxia tolerance.</title>
        <authorList>
            <person name="Liu Z."/>
            <person name="Zheng J."/>
            <person name="Li H."/>
            <person name="Fang K."/>
            <person name="Wang S."/>
            <person name="He J."/>
            <person name="Zhou D."/>
            <person name="Weng S."/>
            <person name="Chi M."/>
            <person name="Gu Z."/>
            <person name="He J."/>
            <person name="Li F."/>
            <person name="Wang M."/>
        </authorList>
    </citation>
    <scope>NUCLEOTIDE SEQUENCE [LARGE SCALE GENOMIC DNA]</scope>
    <source>
        <strain evidence="17">ZL_2023a</strain>
    </source>
</reference>
<comment type="caution">
    <text evidence="17">The sequence shown here is derived from an EMBL/GenBank/DDBJ whole genome shotgun (WGS) entry which is preliminary data.</text>
</comment>
<dbReference type="GO" id="GO:0006643">
    <property type="term" value="P:membrane lipid metabolic process"/>
    <property type="evidence" value="ECO:0007669"/>
    <property type="project" value="TreeGrafter"/>
</dbReference>
<dbReference type="Pfam" id="PF04116">
    <property type="entry name" value="FA_hydroxylase"/>
    <property type="match status" value="1"/>
</dbReference>
<dbReference type="EMBL" id="JARKIK010000039">
    <property type="protein sequence ID" value="KAK8738572.1"/>
    <property type="molecule type" value="Genomic_DNA"/>
</dbReference>
<evidence type="ECO:0000259" key="16">
    <source>
        <dbReference type="Pfam" id="PF24858"/>
    </source>
</evidence>
<name>A0AAW0X2F3_CHEQU</name>
<evidence type="ECO:0000256" key="7">
    <source>
        <dbReference type="ARBA" id="ARBA00023004"/>
    </source>
</evidence>
<keyword evidence="7" id="KW-0408">Iron</keyword>
<evidence type="ECO:0000256" key="5">
    <source>
        <dbReference type="ARBA" id="ARBA00022989"/>
    </source>
</evidence>
<comment type="similarity">
    <text evidence="10">Belongs to the sterol desaturase family. TMEM195 subfamily.</text>
</comment>
<evidence type="ECO:0000313" key="18">
    <source>
        <dbReference type="Proteomes" id="UP001445076"/>
    </source>
</evidence>
<keyword evidence="8" id="KW-0443">Lipid metabolism</keyword>
<comment type="subcellular location">
    <subcellularLocation>
        <location evidence="2">Endoplasmic reticulum membrane</location>
        <topology evidence="2">Multi-pass membrane protein</topology>
    </subcellularLocation>
</comment>
<dbReference type="GO" id="GO:0005789">
    <property type="term" value="C:endoplasmic reticulum membrane"/>
    <property type="evidence" value="ECO:0007669"/>
    <property type="project" value="UniProtKB-SubCell"/>
</dbReference>
<keyword evidence="9 14" id="KW-0472">Membrane</keyword>
<evidence type="ECO:0000256" key="13">
    <source>
        <dbReference type="ARBA" id="ARBA00047556"/>
    </source>
</evidence>
<keyword evidence="5 14" id="KW-1133">Transmembrane helix</keyword>
<evidence type="ECO:0000313" key="17">
    <source>
        <dbReference type="EMBL" id="KAK8738572.1"/>
    </source>
</evidence>
<evidence type="ECO:0000256" key="2">
    <source>
        <dbReference type="ARBA" id="ARBA00004477"/>
    </source>
</evidence>
<proteinExistence type="inferred from homology"/>
<dbReference type="GO" id="GO:0005506">
    <property type="term" value="F:iron ion binding"/>
    <property type="evidence" value="ECO:0007669"/>
    <property type="project" value="InterPro"/>
</dbReference>
<keyword evidence="18" id="KW-1185">Reference proteome</keyword>
<feature type="transmembrane region" description="Helical" evidence="14">
    <location>
        <begin position="386"/>
        <end position="405"/>
    </location>
</feature>
<dbReference type="InterPro" id="IPR006694">
    <property type="entry name" value="Fatty_acid_hydroxylase"/>
</dbReference>
<dbReference type="PANTHER" id="PTHR21624">
    <property type="entry name" value="STEROL DESATURASE-RELATED PROTEIN"/>
    <property type="match status" value="1"/>
</dbReference>
<feature type="domain" description="Fatty acid hydroxylase" evidence="15">
    <location>
        <begin position="116"/>
        <end position="247"/>
    </location>
</feature>
<evidence type="ECO:0000259" key="15">
    <source>
        <dbReference type="Pfam" id="PF04116"/>
    </source>
</evidence>
<feature type="domain" description="Alkylglycerol monooxygenase C-terminal" evidence="16">
    <location>
        <begin position="336"/>
        <end position="408"/>
    </location>
</feature>
<comment type="catalytic activity">
    <reaction evidence="13">
        <text>1-O-(1,2-saturated-alkyl)-sn-glycerol + (6R)-L-erythro-5,6,7,8-tetrahydrobiopterin + O2 = a 1-(1-hydroxyalkyl)-sn-glycerol + (6R)-L-erythro-6,7-dihydrobiopterin + H2O</text>
        <dbReference type="Rhea" id="RHEA:36255"/>
        <dbReference type="ChEBI" id="CHEBI:15377"/>
        <dbReference type="ChEBI" id="CHEBI:15379"/>
        <dbReference type="ChEBI" id="CHEBI:43120"/>
        <dbReference type="ChEBI" id="CHEBI:59560"/>
        <dbReference type="ChEBI" id="CHEBI:73418"/>
        <dbReference type="ChEBI" id="CHEBI:83957"/>
        <dbReference type="EC" id="1.14.16.5"/>
    </reaction>
</comment>
<dbReference type="Pfam" id="PF24858">
    <property type="entry name" value="AGMP_C"/>
    <property type="match status" value="1"/>
</dbReference>
<evidence type="ECO:0000256" key="11">
    <source>
        <dbReference type="ARBA" id="ARBA00039026"/>
    </source>
</evidence>
<evidence type="ECO:0000256" key="4">
    <source>
        <dbReference type="ARBA" id="ARBA00022824"/>
    </source>
</evidence>
<evidence type="ECO:0000256" key="8">
    <source>
        <dbReference type="ARBA" id="ARBA00023098"/>
    </source>
</evidence>
<dbReference type="EC" id="1.14.16.5" evidence="11"/>
<dbReference type="GO" id="GO:0050479">
    <property type="term" value="F:glyceryl-ether monooxygenase activity"/>
    <property type="evidence" value="ECO:0007669"/>
    <property type="project" value="UniProtKB-EC"/>
</dbReference>
<keyword evidence="6" id="KW-0560">Oxidoreductase</keyword>
<organism evidence="17 18">
    <name type="scientific">Cherax quadricarinatus</name>
    <name type="common">Australian red claw crayfish</name>
    <dbReference type="NCBI Taxonomy" id="27406"/>
    <lineage>
        <taxon>Eukaryota</taxon>
        <taxon>Metazoa</taxon>
        <taxon>Ecdysozoa</taxon>
        <taxon>Arthropoda</taxon>
        <taxon>Crustacea</taxon>
        <taxon>Multicrustacea</taxon>
        <taxon>Malacostraca</taxon>
        <taxon>Eumalacostraca</taxon>
        <taxon>Eucarida</taxon>
        <taxon>Decapoda</taxon>
        <taxon>Pleocyemata</taxon>
        <taxon>Astacidea</taxon>
        <taxon>Parastacoidea</taxon>
        <taxon>Parastacidae</taxon>
        <taxon>Cherax</taxon>
    </lineage>
</organism>
<dbReference type="AlphaFoldDB" id="A0AAW0X2F3"/>
<evidence type="ECO:0000256" key="3">
    <source>
        <dbReference type="ARBA" id="ARBA00022692"/>
    </source>
</evidence>
<keyword evidence="3 14" id="KW-0812">Transmembrane</keyword>
<dbReference type="Proteomes" id="UP001445076">
    <property type="component" value="Unassembled WGS sequence"/>
</dbReference>
<evidence type="ECO:0000256" key="12">
    <source>
        <dbReference type="ARBA" id="ARBA00040992"/>
    </source>
</evidence>
<dbReference type="PANTHER" id="PTHR21624:SF1">
    <property type="entry name" value="ALKYLGLYCEROL MONOOXYGENASE"/>
    <property type="match status" value="1"/>
</dbReference>
<evidence type="ECO:0000256" key="14">
    <source>
        <dbReference type="SAM" id="Phobius"/>
    </source>
</evidence>
<feature type="transmembrane region" description="Helical" evidence="14">
    <location>
        <begin position="417"/>
        <end position="436"/>
    </location>
</feature>
<comment type="cofactor">
    <cofactor evidence="1">
        <name>Fe cation</name>
        <dbReference type="ChEBI" id="CHEBI:24875"/>
    </cofactor>
</comment>
<gene>
    <name evidence="17" type="ORF">OTU49_003945</name>
</gene>
<evidence type="ECO:0000256" key="9">
    <source>
        <dbReference type="ARBA" id="ARBA00023136"/>
    </source>
</evidence>
<accession>A0AAW0X2F3</accession>
<dbReference type="InterPro" id="IPR056853">
    <property type="entry name" value="AGMP_C"/>
</dbReference>
<evidence type="ECO:0000256" key="10">
    <source>
        <dbReference type="ARBA" id="ARBA00038190"/>
    </source>
</evidence>
<dbReference type="GO" id="GO:0008610">
    <property type="term" value="P:lipid biosynthetic process"/>
    <property type="evidence" value="ECO:0007669"/>
    <property type="project" value="InterPro"/>
</dbReference>
<evidence type="ECO:0000256" key="6">
    <source>
        <dbReference type="ARBA" id="ARBA00023002"/>
    </source>
</evidence>
<sequence>MGSVNVEEMFSLRRLGTLFYVVSPSNSTFEKVEDVPNYTNEAIPWFIVTVVLEHVCGLLMGKKVGRLNDNLVSLGTAILYESVKLLTKWFEMSGYLWIYQYRFFDIPWNSPAAWWAGFLAADFVYYWFHRASHEVSVIWSWHQVHHSHEDYNVTVALRQSMFQRLCALGYYQPMALLGVPLPAICVHFHLNLLVQFIIHTELIGKCGPLEWIINTPSHHRVHHGANKYCLDKNYGGFLIIWDRLFGTFAAEKDDEEIVYGLVDQPQASSILYLQFFYIRDIIKKARSQETWGNTLRALMYGPGWSPGSPRLGNMDSFKDVKAPRAKYDPYLPLWNKYYIATHYLVTLFLQQVLTFNLKSYTLGTSLMIFGFILVTLCNISSMYDYWMWAGFVEVARCVCFIVYARTTPVTGHPAVDTFLQICFFVSMMLWTFRTMLLTHDTSKKIKFL</sequence>